<keyword evidence="4" id="KW-1185">Reference proteome</keyword>
<evidence type="ECO:0000313" key="3">
    <source>
        <dbReference type="EMBL" id="MDL2402889.1"/>
    </source>
</evidence>
<dbReference type="Proteomes" id="UP001172645">
    <property type="component" value="Unassembled WGS sequence"/>
</dbReference>
<sequence>MKNVRAATENLQAVIQDYLLTVLKHVKEKPRSCTTDWPGGDLIARLALTPWLGRPIREYSLGTRAKVAIGAALAGSPALLLFDKSLNGLDPVAAWEVKALLGELAASGDHGVIVSTHVVEAVPGFCNRAIFLAEGSIAESWDAAALT</sequence>
<keyword evidence="1" id="KW-0547">Nucleotide-binding</keyword>
<reference evidence="3" key="1">
    <citation type="submission" date="2023-06" db="EMBL/GenBank/DDBJ databases">
        <title>Phylogenetic Diversity of Rhizobium strains.</title>
        <authorList>
            <person name="Moura F.T."/>
            <person name="Helene L.C.F."/>
            <person name="Hungria M."/>
        </authorList>
    </citation>
    <scope>NUCLEOTIDE SEQUENCE</scope>
    <source>
        <strain evidence="3">CCGE526</strain>
    </source>
</reference>
<gene>
    <name evidence="3" type="ORF">PY649_28745</name>
</gene>
<accession>A0ABT7K6Y0</accession>
<proteinExistence type="predicted"/>
<organism evidence="3 4">
    <name type="scientific">Rhizobium mayense</name>
    <dbReference type="NCBI Taxonomy" id="1312184"/>
    <lineage>
        <taxon>Bacteria</taxon>
        <taxon>Pseudomonadati</taxon>
        <taxon>Pseudomonadota</taxon>
        <taxon>Alphaproteobacteria</taxon>
        <taxon>Hyphomicrobiales</taxon>
        <taxon>Rhizobiaceae</taxon>
        <taxon>Rhizobium/Agrobacterium group</taxon>
        <taxon>Rhizobium</taxon>
    </lineage>
</organism>
<name>A0ABT7K6Y0_9HYPH</name>
<dbReference type="EMBL" id="JARFYM010000034">
    <property type="protein sequence ID" value="MDL2402889.1"/>
    <property type="molecule type" value="Genomic_DNA"/>
</dbReference>
<protein>
    <recommendedName>
        <fullName evidence="5">ABC transporter ATP-binding protein</fullName>
    </recommendedName>
</protein>
<evidence type="ECO:0008006" key="5">
    <source>
        <dbReference type="Google" id="ProtNLM"/>
    </source>
</evidence>
<keyword evidence="2" id="KW-0067">ATP-binding</keyword>
<evidence type="ECO:0000256" key="1">
    <source>
        <dbReference type="ARBA" id="ARBA00022741"/>
    </source>
</evidence>
<dbReference type="PANTHER" id="PTHR43158">
    <property type="entry name" value="SKFA PEPTIDE EXPORT ATP-BINDING PROTEIN SKFE"/>
    <property type="match status" value="1"/>
</dbReference>
<dbReference type="InterPro" id="IPR027417">
    <property type="entry name" value="P-loop_NTPase"/>
</dbReference>
<evidence type="ECO:0000256" key="2">
    <source>
        <dbReference type="ARBA" id="ARBA00022840"/>
    </source>
</evidence>
<evidence type="ECO:0000313" key="4">
    <source>
        <dbReference type="Proteomes" id="UP001172645"/>
    </source>
</evidence>
<dbReference type="RefSeq" id="WP_285872316.1">
    <property type="nucleotide sequence ID" value="NZ_JARFYM010000034.1"/>
</dbReference>
<dbReference type="Gene3D" id="3.40.50.300">
    <property type="entry name" value="P-loop containing nucleotide triphosphate hydrolases"/>
    <property type="match status" value="1"/>
</dbReference>
<comment type="caution">
    <text evidence="3">The sequence shown here is derived from an EMBL/GenBank/DDBJ whole genome shotgun (WGS) entry which is preliminary data.</text>
</comment>
<dbReference type="PANTHER" id="PTHR43158:SF2">
    <property type="entry name" value="SKFA PEPTIDE EXPORT ATP-BINDING PROTEIN SKFE"/>
    <property type="match status" value="1"/>
</dbReference>
<dbReference type="SUPFAM" id="SSF52540">
    <property type="entry name" value="P-loop containing nucleoside triphosphate hydrolases"/>
    <property type="match status" value="1"/>
</dbReference>